<name>A0ABU3NIV1_9CHLR</name>
<reference evidence="4 5" key="1">
    <citation type="submission" date="2023-07" db="EMBL/GenBank/DDBJ databases">
        <title>Novel species of Thermanaerothrix with wide hydrolytic capabilities.</title>
        <authorList>
            <person name="Zayulina K.S."/>
            <person name="Podosokorskaya O.A."/>
            <person name="Elcheninov A.G."/>
        </authorList>
    </citation>
    <scope>NUCLEOTIDE SEQUENCE [LARGE SCALE GENOMIC DNA]</scope>
    <source>
        <strain evidence="4 5">4228-RoL</strain>
    </source>
</reference>
<dbReference type="CDD" id="cd00552">
    <property type="entry name" value="RaiA"/>
    <property type="match status" value="1"/>
</dbReference>
<dbReference type="NCBIfam" id="TIGR00741">
    <property type="entry name" value="yfiA"/>
    <property type="match status" value="1"/>
</dbReference>
<comment type="similarity">
    <text evidence="2">Belongs to the HPF/YfiA ribosome-associated protein family. Long HPF subfamily.</text>
</comment>
<dbReference type="InterPro" id="IPR034694">
    <property type="entry name" value="HPF_long/plastid"/>
</dbReference>
<dbReference type="HAMAP" id="MF_00839">
    <property type="entry name" value="HPF"/>
    <property type="match status" value="1"/>
</dbReference>
<dbReference type="Proteomes" id="UP001254165">
    <property type="component" value="Unassembled WGS sequence"/>
</dbReference>
<comment type="function">
    <text evidence="2">Required for dimerization of active 70S ribosomes into 100S ribosomes in stationary phase; 100S ribosomes are translationally inactive and sometimes present during exponential growth.</text>
</comment>
<dbReference type="InterPro" id="IPR003489">
    <property type="entry name" value="RHF/RaiA"/>
</dbReference>
<dbReference type="Gene3D" id="3.30.505.50">
    <property type="entry name" value="Sigma 54 modulation/S30EA ribosomal protein, C-terminal domain"/>
    <property type="match status" value="1"/>
</dbReference>
<dbReference type="SUPFAM" id="SSF69754">
    <property type="entry name" value="Ribosome binding protein Y (YfiA homologue)"/>
    <property type="match status" value="1"/>
</dbReference>
<gene>
    <name evidence="4" type="primary">raiA</name>
    <name evidence="2" type="synonym">hpf</name>
    <name evidence="4" type="ORF">QYE77_00775</name>
</gene>
<organism evidence="4 5">
    <name type="scientific">Thermanaerothrix solaris</name>
    <dbReference type="NCBI Taxonomy" id="3058434"/>
    <lineage>
        <taxon>Bacteria</taxon>
        <taxon>Bacillati</taxon>
        <taxon>Chloroflexota</taxon>
        <taxon>Anaerolineae</taxon>
        <taxon>Anaerolineales</taxon>
        <taxon>Anaerolineaceae</taxon>
        <taxon>Thermanaerothrix</taxon>
    </lineage>
</organism>
<comment type="subcellular location">
    <subcellularLocation>
        <location evidence="2">Cytoplasm</location>
    </subcellularLocation>
</comment>
<dbReference type="PANTHER" id="PTHR33231:SF1">
    <property type="entry name" value="30S RIBOSOMAL PROTEIN"/>
    <property type="match status" value="1"/>
</dbReference>
<dbReference type="InterPro" id="IPR032528">
    <property type="entry name" value="Ribosom_S30AE_C"/>
</dbReference>
<evidence type="ECO:0000313" key="4">
    <source>
        <dbReference type="EMBL" id="MDT8896783.1"/>
    </source>
</evidence>
<dbReference type="Gene3D" id="3.30.160.100">
    <property type="entry name" value="Ribosome hibernation promotion factor-like"/>
    <property type="match status" value="1"/>
</dbReference>
<dbReference type="PANTHER" id="PTHR33231">
    <property type="entry name" value="30S RIBOSOMAL PROTEIN"/>
    <property type="match status" value="1"/>
</dbReference>
<dbReference type="InterPro" id="IPR036567">
    <property type="entry name" value="RHF-like"/>
</dbReference>
<dbReference type="EMBL" id="JAUHMF010000001">
    <property type="protein sequence ID" value="MDT8896783.1"/>
    <property type="molecule type" value="Genomic_DNA"/>
</dbReference>
<keyword evidence="1 2" id="KW-0810">Translation regulation</keyword>
<keyword evidence="2" id="KW-0963">Cytoplasm</keyword>
<evidence type="ECO:0000256" key="2">
    <source>
        <dbReference type="HAMAP-Rule" id="MF_00839"/>
    </source>
</evidence>
<feature type="domain" description="Sigma 54 modulation/S30EA ribosomal protein C-terminal" evidence="3">
    <location>
        <begin position="129"/>
        <end position="185"/>
    </location>
</feature>
<dbReference type="Pfam" id="PF02482">
    <property type="entry name" value="Ribosomal_S30AE"/>
    <property type="match status" value="1"/>
</dbReference>
<accession>A0ABU3NIV1</accession>
<evidence type="ECO:0000259" key="3">
    <source>
        <dbReference type="Pfam" id="PF16321"/>
    </source>
</evidence>
<evidence type="ECO:0000256" key="1">
    <source>
        <dbReference type="ARBA" id="ARBA00022845"/>
    </source>
</evidence>
<sequence length="191" mass="21853">MSMNIEIFTRNLDLNDRIKEYVHKKVSKLERLINEAEETRVDLAYVKSARNAADRQVAQITLRGPGFILRVEERSDDLFAAIDEAIDKMQRQISRYKGKHYRGRGDGTPASAVAAVVSPAEAQETEEEEMPIIARRKTFTLAPMDEMEAIEQMKLLGHENFFVFYNANTNAINVLYRRRDGTYGLIEPKIG</sequence>
<comment type="caution">
    <text evidence="4">The sequence shown here is derived from an EMBL/GenBank/DDBJ whole genome shotgun (WGS) entry which is preliminary data.</text>
</comment>
<comment type="subunit">
    <text evidence="2">Interacts with 100S ribosomes.</text>
</comment>
<dbReference type="Pfam" id="PF16321">
    <property type="entry name" value="Ribosom_S30AE_C"/>
    <property type="match status" value="1"/>
</dbReference>
<proteinExistence type="inferred from homology"/>
<evidence type="ECO:0000313" key="5">
    <source>
        <dbReference type="Proteomes" id="UP001254165"/>
    </source>
</evidence>
<dbReference type="InterPro" id="IPR050574">
    <property type="entry name" value="HPF/YfiA_ribosome-assoc"/>
</dbReference>
<protein>
    <recommendedName>
        <fullName evidence="2">Ribosome hibernation promoting factor</fullName>
        <shortName evidence="2">HPF</shortName>
    </recommendedName>
</protein>
<keyword evidence="5" id="KW-1185">Reference proteome</keyword>
<dbReference type="RefSeq" id="WP_315623310.1">
    <property type="nucleotide sequence ID" value="NZ_JAUHMF010000001.1"/>
</dbReference>
<dbReference type="InterPro" id="IPR038416">
    <property type="entry name" value="Ribosom_S30AE_C_sf"/>
</dbReference>